<dbReference type="STRING" id="187101.VC03_06145"/>
<evidence type="ECO:0000313" key="4">
    <source>
        <dbReference type="EMBL" id="AKC96046.1"/>
    </source>
</evidence>
<evidence type="ECO:0000313" key="5">
    <source>
        <dbReference type="Proteomes" id="UP000033103"/>
    </source>
</evidence>
<dbReference type="PANTHER" id="PTHR33175:SF3">
    <property type="entry name" value="DNA-BINDING PROTEIN HU-BETA"/>
    <property type="match status" value="1"/>
</dbReference>
<dbReference type="GO" id="GO:0030527">
    <property type="term" value="F:structural constituent of chromatin"/>
    <property type="evidence" value="ECO:0007669"/>
    <property type="project" value="InterPro"/>
</dbReference>
<name>A0A0E3ZD79_9FUSO</name>
<organism evidence="4 5">
    <name type="scientific">Sneathia vaginalis</name>
    <dbReference type="NCBI Taxonomy" id="187101"/>
    <lineage>
        <taxon>Bacteria</taxon>
        <taxon>Fusobacteriati</taxon>
        <taxon>Fusobacteriota</taxon>
        <taxon>Fusobacteriia</taxon>
        <taxon>Fusobacteriales</taxon>
        <taxon>Leptotrichiaceae</taxon>
        <taxon>Sneathia</taxon>
    </lineage>
</organism>
<dbReference type="RefSeq" id="WP_046329150.1">
    <property type="nucleotide sequence ID" value="NZ_CAUPIC010000008.1"/>
</dbReference>
<dbReference type="GO" id="GO:0030261">
    <property type="term" value="P:chromosome condensation"/>
    <property type="evidence" value="ECO:0007669"/>
    <property type="project" value="UniProtKB-KW"/>
</dbReference>
<dbReference type="SMART" id="SM00411">
    <property type="entry name" value="BHL"/>
    <property type="match status" value="1"/>
</dbReference>
<dbReference type="InterPro" id="IPR000119">
    <property type="entry name" value="Hist_DNA-bd"/>
</dbReference>
<dbReference type="PATRIC" id="fig|1069640.6.peg.1220"/>
<comment type="similarity">
    <text evidence="3">Belongs to the bacterial histone-like protein family.</text>
</comment>
<dbReference type="PRINTS" id="PR01727">
    <property type="entry name" value="DNABINDINGHU"/>
</dbReference>
<dbReference type="AlphaFoldDB" id="A0A0E3ZD79"/>
<keyword evidence="1" id="KW-0226">DNA condensation</keyword>
<dbReference type="Proteomes" id="UP000033103">
    <property type="component" value="Chromosome"/>
</dbReference>
<dbReference type="HOGENOM" id="CLU_105066_3_2_0"/>
<dbReference type="KEGG" id="sns:VC03_06145"/>
<dbReference type="GO" id="GO:0003677">
    <property type="term" value="F:DNA binding"/>
    <property type="evidence" value="ECO:0007669"/>
    <property type="project" value="UniProtKB-KW"/>
</dbReference>
<dbReference type="Pfam" id="PF00216">
    <property type="entry name" value="Bac_DNA_binding"/>
    <property type="match status" value="1"/>
</dbReference>
<dbReference type="PANTHER" id="PTHR33175">
    <property type="entry name" value="DNA-BINDING PROTEIN HU"/>
    <property type="match status" value="1"/>
</dbReference>
<reference evidence="4 5" key="1">
    <citation type="journal article" date="2012" name="BMC Genomics">
        <title>Genomic sequence analysis and characterization of Sneathia amnii sp. nov.</title>
        <authorList>
            <consortium name="Vaginal Microbiome Consortium (additional members)"/>
            <person name="Harwich M.D.Jr."/>
            <person name="Serrano M.G."/>
            <person name="Fettweis J.M."/>
            <person name="Alves J.M."/>
            <person name="Reimers M.A."/>
            <person name="Buck G.A."/>
            <person name="Jefferson K.K."/>
        </authorList>
    </citation>
    <scope>NUCLEOTIDE SEQUENCE [LARGE SCALE GENOMIC DNA]</scope>
    <source>
        <strain evidence="4 5">SN35</strain>
    </source>
</reference>
<keyword evidence="2 4" id="KW-0238">DNA-binding</keyword>
<evidence type="ECO:0000256" key="1">
    <source>
        <dbReference type="ARBA" id="ARBA00023067"/>
    </source>
</evidence>
<dbReference type="InterPro" id="IPR010992">
    <property type="entry name" value="IHF-like_DNA-bd_dom_sf"/>
</dbReference>
<dbReference type="Gene3D" id="4.10.520.10">
    <property type="entry name" value="IHF-like DNA-binding proteins"/>
    <property type="match status" value="1"/>
</dbReference>
<evidence type="ECO:0000256" key="3">
    <source>
        <dbReference type="RuleBase" id="RU003939"/>
    </source>
</evidence>
<dbReference type="GO" id="GO:0005829">
    <property type="term" value="C:cytosol"/>
    <property type="evidence" value="ECO:0007669"/>
    <property type="project" value="TreeGrafter"/>
</dbReference>
<proteinExistence type="inferred from homology"/>
<keyword evidence="5" id="KW-1185">Reference proteome</keyword>
<evidence type="ECO:0000256" key="2">
    <source>
        <dbReference type="ARBA" id="ARBA00023125"/>
    </source>
</evidence>
<gene>
    <name evidence="4" type="ORF">VC03_06145</name>
</gene>
<dbReference type="OrthoDB" id="9799835at2"/>
<accession>A0A0E3ZD79</accession>
<protein>
    <submittedName>
        <fullName evidence="4">DNA-binding protein</fullName>
    </submittedName>
</protein>
<dbReference type="EMBL" id="CP011280">
    <property type="protein sequence ID" value="AKC96046.1"/>
    <property type="molecule type" value="Genomic_DNA"/>
</dbReference>
<dbReference type="CDD" id="cd13831">
    <property type="entry name" value="HU"/>
    <property type="match status" value="1"/>
</dbReference>
<dbReference type="SUPFAM" id="SSF47729">
    <property type="entry name" value="IHF-like DNA-binding proteins"/>
    <property type="match status" value="1"/>
</dbReference>
<sequence>MNKKEFVTAYAGKIGETKKKSEELINDFLDLVEASLVEGKEVQFIGWGTFYVKEMPERNGVNPATGAKIKIGAKKVVKFKTGKKLAEVVK</sequence>